<dbReference type="GO" id="GO:0005886">
    <property type="term" value="C:plasma membrane"/>
    <property type="evidence" value="ECO:0007669"/>
    <property type="project" value="InterPro"/>
</dbReference>
<dbReference type="InParanoid" id="G3UHY7"/>
<name>G3UHY7_LOXAF</name>
<dbReference type="eggNOG" id="ENOG502RKT7">
    <property type="taxonomic scope" value="Eukaryota"/>
</dbReference>
<reference evidence="2" key="3">
    <citation type="submission" date="2025-09" db="UniProtKB">
        <authorList>
            <consortium name="Ensembl"/>
        </authorList>
    </citation>
    <scope>IDENTIFICATION</scope>
    <source>
        <strain evidence="2">Isolate ISIS603380</strain>
    </source>
</reference>
<evidence type="ECO:0008006" key="4">
    <source>
        <dbReference type="Google" id="ProtNLM"/>
    </source>
</evidence>
<keyword evidence="3" id="KW-1185">Reference proteome</keyword>
<dbReference type="PANTHER" id="PTHR23302">
    <property type="entry name" value="TRANSMEMBRANE CHANNEL-RELATED"/>
    <property type="match status" value="1"/>
</dbReference>
<keyword evidence="1" id="KW-1133">Transmembrane helix</keyword>
<accession>G3UHY7</accession>
<organism evidence="2 3">
    <name type="scientific">Loxodonta africana</name>
    <name type="common">African elephant</name>
    <dbReference type="NCBI Taxonomy" id="9785"/>
    <lineage>
        <taxon>Eukaryota</taxon>
        <taxon>Metazoa</taxon>
        <taxon>Chordata</taxon>
        <taxon>Craniata</taxon>
        <taxon>Vertebrata</taxon>
        <taxon>Euteleostomi</taxon>
        <taxon>Mammalia</taxon>
        <taxon>Eutheria</taxon>
        <taxon>Afrotheria</taxon>
        <taxon>Proboscidea</taxon>
        <taxon>Elephantidae</taxon>
        <taxon>Loxodonta</taxon>
    </lineage>
</organism>
<keyword evidence="1" id="KW-0812">Transmembrane</keyword>
<evidence type="ECO:0000313" key="3">
    <source>
        <dbReference type="Proteomes" id="UP000007646"/>
    </source>
</evidence>
<dbReference type="Proteomes" id="UP000007646">
    <property type="component" value="Unassembled WGS sequence"/>
</dbReference>
<protein>
    <recommendedName>
        <fullName evidence="4">Transmembrane channel-like protein</fullName>
    </recommendedName>
</protein>
<reference evidence="2 3" key="1">
    <citation type="submission" date="2009-06" db="EMBL/GenBank/DDBJ databases">
        <title>The Genome Sequence of Loxodonta africana (African elephant).</title>
        <authorList>
            <person name="Di Palma F."/>
            <person name="Heiman D."/>
            <person name="Young S."/>
            <person name="Johnson J."/>
            <person name="Lander E.S."/>
            <person name="Lindblad-Toh K."/>
        </authorList>
    </citation>
    <scope>NUCLEOTIDE SEQUENCE [LARGE SCALE GENOMIC DNA]</scope>
    <source>
        <strain evidence="2 3">Isolate ISIS603380</strain>
    </source>
</reference>
<dbReference type="AlphaFoldDB" id="G3UHY7"/>
<feature type="transmembrane region" description="Helical" evidence="1">
    <location>
        <begin position="27"/>
        <end position="45"/>
    </location>
</feature>
<dbReference type="HOGENOM" id="CLU_1369033_0_0_1"/>
<feature type="transmembrane region" description="Helical" evidence="1">
    <location>
        <begin position="165"/>
        <end position="183"/>
    </location>
</feature>
<dbReference type="GO" id="GO:0008381">
    <property type="term" value="F:mechanosensitive monoatomic ion channel activity"/>
    <property type="evidence" value="ECO:0007669"/>
    <property type="project" value="TreeGrafter"/>
</dbReference>
<dbReference type="InterPro" id="IPR038900">
    <property type="entry name" value="TMC"/>
</dbReference>
<evidence type="ECO:0000313" key="2">
    <source>
        <dbReference type="Ensembl" id="ENSLAFP00000027445.1"/>
    </source>
</evidence>
<dbReference type="Ensembl" id="ENSLAFT00000034937.1">
    <property type="protein sequence ID" value="ENSLAFP00000027445.1"/>
    <property type="gene ID" value="ENSLAFG00000031869.1"/>
</dbReference>
<sequence length="200" mass="23030">QAFDNTYLFYGAYRVGPESSSAYSIRLAYLLSPLACLLLCFCGTLQRMVKGLPQKPFLGRDHRMLLSAKVFSSWDFCIHVQEAATIKKQEISNEFKVELEEERRFRQVQQQTQAQRACRLLTYLRVNLLMGLLVVGAISAIFWATKYSQDNKEESLFLLLQYLPPGIIALINFLGPLLFVFLVQLEHYPPNTEVNLTLIW</sequence>
<dbReference type="STRING" id="9785.ENSLAFP00000027445"/>
<dbReference type="GeneTree" id="ENSGT01050000244894"/>
<feature type="transmembrane region" description="Helical" evidence="1">
    <location>
        <begin position="126"/>
        <end position="145"/>
    </location>
</feature>
<reference evidence="2" key="2">
    <citation type="submission" date="2025-08" db="UniProtKB">
        <authorList>
            <consortium name="Ensembl"/>
        </authorList>
    </citation>
    <scope>IDENTIFICATION</scope>
    <source>
        <strain evidence="2">Isolate ISIS603380</strain>
    </source>
</reference>
<proteinExistence type="predicted"/>
<keyword evidence="1" id="KW-0472">Membrane</keyword>
<dbReference type="PANTHER" id="PTHR23302:SF39">
    <property type="entry name" value="TRANSMEMBRANE CHANNEL-LIKE PROTEIN 8"/>
    <property type="match status" value="1"/>
</dbReference>
<evidence type="ECO:0000256" key="1">
    <source>
        <dbReference type="SAM" id="Phobius"/>
    </source>
</evidence>